<reference evidence="3" key="1">
    <citation type="journal article" date="2020" name="Stud. Mycol.">
        <title>101 Dothideomycetes genomes: a test case for predicting lifestyles and emergence of pathogens.</title>
        <authorList>
            <person name="Haridas S."/>
            <person name="Albert R."/>
            <person name="Binder M."/>
            <person name="Bloem J."/>
            <person name="Labutti K."/>
            <person name="Salamov A."/>
            <person name="Andreopoulos B."/>
            <person name="Baker S."/>
            <person name="Barry K."/>
            <person name="Bills G."/>
            <person name="Bluhm B."/>
            <person name="Cannon C."/>
            <person name="Castanera R."/>
            <person name="Culley D."/>
            <person name="Daum C."/>
            <person name="Ezra D."/>
            <person name="Gonzalez J."/>
            <person name="Henrissat B."/>
            <person name="Kuo A."/>
            <person name="Liang C."/>
            <person name="Lipzen A."/>
            <person name="Lutzoni F."/>
            <person name="Magnuson J."/>
            <person name="Mondo S."/>
            <person name="Nolan M."/>
            <person name="Ohm R."/>
            <person name="Pangilinan J."/>
            <person name="Park H.-J."/>
            <person name="Ramirez L."/>
            <person name="Alfaro M."/>
            <person name="Sun H."/>
            <person name="Tritt A."/>
            <person name="Yoshinaga Y."/>
            <person name="Zwiers L.-H."/>
            <person name="Turgeon B."/>
            <person name="Goodwin S."/>
            <person name="Spatafora J."/>
            <person name="Crous P."/>
            <person name="Grigoriev I."/>
        </authorList>
    </citation>
    <scope>NUCLEOTIDE SEQUENCE</scope>
    <source>
        <strain evidence="3">CBS 161.51</strain>
    </source>
</reference>
<keyword evidence="2" id="KW-0812">Transmembrane</keyword>
<evidence type="ECO:0008006" key="5">
    <source>
        <dbReference type="Google" id="ProtNLM"/>
    </source>
</evidence>
<keyword evidence="2" id="KW-0472">Membrane</keyword>
<dbReference type="AlphaFoldDB" id="A0A6A5T4L4"/>
<protein>
    <recommendedName>
        <fullName evidence="5">Cytochrome P450</fullName>
    </recommendedName>
</protein>
<dbReference type="Proteomes" id="UP000800038">
    <property type="component" value="Unassembled WGS sequence"/>
</dbReference>
<dbReference type="SUPFAM" id="SSF48264">
    <property type="entry name" value="Cytochrome P450"/>
    <property type="match status" value="1"/>
</dbReference>
<keyword evidence="2" id="KW-1133">Transmembrane helix</keyword>
<gene>
    <name evidence="3" type="ORF">EJ02DRAFT_366046</name>
</gene>
<accession>A0A6A5T4L4</accession>
<feature type="region of interest" description="Disordered" evidence="1">
    <location>
        <begin position="593"/>
        <end position="624"/>
    </location>
</feature>
<dbReference type="GO" id="GO:0020037">
    <property type="term" value="F:heme binding"/>
    <property type="evidence" value="ECO:0007669"/>
    <property type="project" value="InterPro"/>
</dbReference>
<evidence type="ECO:0000313" key="4">
    <source>
        <dbReference type="Proteomes" id="UP000800038"/>
    </source>
</evidence>
<feature type="compositionally biased region" description="Basic and acidic residues" evidence="1">
    <location>
        <begin position="602"/>
        <end position="620"/>
    </location>
</feature>
<dbReference type="PANTHER" id="PTHR24306:SF7">
    <property type="entry name" value="AHBB"/>
    <property type="match status" value="1"/>
</dbReference>
<dbReference type="OrthoDB" id="3366823at2759"/>
<evidence type="ECO:0000256" key="2">
    <source>
        <dbReference type="SAM" id="Phobius"/>
    </source>
</evidence>
<evidence type="ECO:0000256" key="1">
    <source>
        <dbReference type="SAM" id="MobiDB-lite"/>
    </source>
</evidence>
<dbReference type="Gene3D" id="1.10.630.10">
    <property type="entry name" value="Cytochrome P450"/>
    <property type="match status" value="1"/>
</dbReference>
<proteinExistence type="predicted"/>
<dbReference type="GO" id="GO:0016705">
    <property type="term" value="F:oxidoreductase activity, acting on paired donors, with incorporation or reduction of molecular oxygen"/>
    <property type="evidence" value="ECO:0007669"/>
    <property type="project" value="InterPro"/>
</dbReference>
<dbReference type="InterPro" id="IPR036396">
    <property type="entry name" value="Cyt_P450_sf"/>
</dbReference>
<name>A0A6A5T4L4_9PLEO</name>
<dbReference type="EMBL" id="ML976000">
    <property type="protein sequence ID" value="KAF1947108.1"/>
    <property type="molecule type" value="Genomic_DNA"/>
</dbReference>
<dbReference type="GO" id="GO:0004497">
    <property type="term" value="F:monooxygenase activity"/>
    <property type="evidence" value="ECO:0007669"/>
    <property type="project" value="InterPro"/>
</dbReference>
<evidence type="ECO:0000313" key="3">
    <source>
        <dbReference type="EMBL" id="KAF1947108.1"/>
    </source>
</evidence>
<dbReference type="PANTHER" id="PTHR24306">
    <property type="match status" value="1"/>
</dbReference>
<dbReference type="GO" id="GO:0005506">
    <property type="term" value="F:iron ion binding"/>
    <property type="evidence" value="ECO:0007669"/>
    <property type="project" value="InterPro"/>
</dbReference>
<keyword evidence="4" id="KW-1185">Reference proteome</keyword>
<sequence>MGSLRTLFLGVYASNGIIRALFLPLCYLMLLSPFSLAVAWYLGFGDTAQRFIPDEFSWFDLLPILALSAVCLLLPTRLLSAPGNAAKTQDGKRRVQSLPYWIPVVRNFFSIAFGGEEWLKGVRESSTNSIVAYSAAGTKHNILMSDSLLGQIYENWHSLEVPDSNRPALLRNAFSLPKAMQSRYLELRQGINRVVKTEMYAGATKKSLITASLRILSESLPDFITFNSSIVDQMQWERVSNVELTDGTSEAECDLFTLINEFCCNAILPPIIGAQFTESYQLLATDLATFNSCFWALGLGLPRLSPIKGLPGAALAQKRLLKHFINLCRELTDPPVRRVPNDDESVSGEEDTDADIVTPLSKLNELFTKQDVPMEARAAVILHLVHGIYSDVVPLVFWTVLHIYSSSSNPQDTQKSAESPLEKMKEETKVWAQAIQPPSIHPAFPAPPEIRFASASEAITSTSFPYLRSCINESRRLYNCSISTYKVIKPLTLTEDGEKENWELEPGTYIDVGLSQSLVNSSPSTHPSPHTYNPERFVTTPISSSILAPTDKSESYKTALLIALVAGITQLWEIAPAPKKSFLEHMQEAGAEASMGASALSGEEKAAKEEADREKEDGKRMGAKWVLPKAVDGADVRVPRGDVRVRVRRREGLPVSKIVRRIG</sequence>
<organism evidence="3 4">
    <name type="scientific">Clathrospora elynae</name>
    <dbReference type="NCBI Taxonomy" id="706981"/>
    <lineage>
        <taxon>Eukaryota</taxon>
        <taxon>Fungi</taxon>
        <taxon>Dikarya</taxon>
        <taxon>Ascomycota</taxon>
        <taxon>Pezizomycotina</taxon>
        <taxon>Dothideomycetes</taxon>
        <taxon>Pleosporomycetidae</taxon>
        <taxon>Pleosporales</taxon>
        <taxon>Diademaceae</taxon>
        <taxon>Clathrospora</taxon>
    </lineage>
</organism>
<feature type="transmembrane region" description="Helical" evidence="2">
    <location>
        <begin position="21"/>
        <end position="44"/>
    </location>
</feature>